<accession>K2R1N4</accession>
<name>K2R1N4_METFP</name>
<evidence type="ECO:0000313" key="2">
    <source>
        <dbReference type="EMBL" id="EKF85157.1"/>
    </source>
</evidence>
<gene>
    <name evidence="2" type="ORF">A994_09758</name>
</gene>
<dbReference type="AlphaFoldDB" id="K2R1N4"/>
<dbReference type="Proteomes" id="UP000007360">
    <property type="component" value="Unassembled WGS sequence"/>
</dbReference>
<keyword evidence="3" id="KW-1185">Reference proteome</keyword>
<evidence type="ECO:0000313" key="3">
    <source>
        <dbReference type="Proteomes" id="UP000007360"/>
    </source>
</evidence>
<evidence type="ECO:0000256" key="1">
    <source>
        <dbReference type="SAM" id="Phobius"/>
    </source>
</evidence>
<keyword evidence="1" id="KW-0472">Membrane</keyword>
<dbReference type="EMBL" id="AMPO01000009">
    <property type="protein sequence ID" value="EKF85157.1"/>
    <property type="molecule type" value="Genomic_DNA"/>
</dbReference>
<proteinExistence type="predicted"/>
<dbReference type="RefSeq" id="WP_004031366.1">
    <property type="nucleotide sequence ID" value="NZ_AMPO01000009.1"/>
</dbReference>
<reference evidence="2 3" key="1">
    <citation type="journal article" date="2012" name="J. Bacteriol.">
        <title>Draft genome sequence of Methanobacterium formicicum DSM 3637, an archaebacterium isolated from the methane producer amoeba Pelomyxa palustris.</title>
        <authorList>
            <person name="Gutierrez G."/>
        </authorList>
    </citation>
    <scope>NUCLEOTIDE SEQUENCE [LARGE SCALE GENOMIC DNA]</scope>
    <source>
        <strain evidence="3">DSM 3637 / PP1</strain>
    </source>
</reference>
<comment type="caution">
    <text evidence="2">The sequence shown here is derived from an EMBL/GenBank/DDBJ whole genome shotgun (WGS) entry which is preliminary data.</text>
</comment>
<feature type="transmembrane region" description="Helical" evidence="1">
    <location>
        <begin position="399"/>
        <end position="419"/>
    </location>
</feature>
<keyword evidence="1" id="KW-1133">Transmembrane helix</keyword>
<sequence length="423" mass="44162">MIDKRLKTILVFLVTIALLVNTSAATCNIVVITDPTGTDPNGAAAGSMSFADNMFQSTFILSKEKHFSVLSGGEGNSTERLRAITSTLTSLENGASPSTAANAANSYSGIRVMVGTATQGAAVGGSYDVYVVTVANDGTITVTPHASDGVAVLPAGTKGAIIHLRNTEGNPLYGTAEAVRQQTAINIGKMIRDGYPATKILGSAMAEVAQDAGEKYGGGGNNLVSSISTGDMFTPAKLNTTGYPMDEAYSKECPTCGWSIGFPAADNYQTCPYDGTALKTVSATDALSDKITVTSNTTSVSTYGTDAAGISETTQELVQYSVKKNGFNSATIASTINKAIDNGNLVGVNYIEPKDINIVESTRSVGVYYKPLPDGRTSPPWNLPISTSLLDIVGSIQTAIGLILIILVLFRSTLISSFLKKRR</sequence>
<protein>
    <submittedName>
        <fullName evidence="2">Uncharacterized protein</fullName>
    </submittedName>
</protein>
<organism evidence="2 3">
    <name type="scientific">Methanobacterium formicicum (strain DSM 3637 / PP1)</name>
    <dbReference type="NCBI Taxonomy" id="1204725"/>
    <lineage>
        <taxon>Archaea</taxon>
        <taxon>Methanobacteriati</taxon>
        <taxon>Methanobacteriota</taxon>
        <taxon>Methanomada group</taxon>
        <taxon>Methanobacteria</taxon>
        <taxon>Methanobacteriales</taxon>
        <taxon>Methanobacteriaceae</taxon>
        <taxon>Methanobacterium</taxon>
    </lineage>
</organism>
<keyword evidence="1" id="KW-0812">Transmembrane</keyword>
<dbReference type="PATRIC" id="fig|1204725.3.peg.1961"/>
<dbReference type="OrthoDB" id="81167at2157"/>